<feature type="region of interest" description="Disordered" evidence="1">
    <location>
        <begin position="1"/>
        <end position="21"/>
    </location>
</feature>
<evidence type="ECO:0000313" key="4">
    <source>
        <dbReference type="Proteomes" id="UP000271272"/>
    </source>
</evidence>
<comment type="caution">
    <text evidence="3">The sequence shown here is derived from an EMBL/GenBank/DDBJ whole genome shotgun (WGS) entry which is preliminary data.</text>
</comment>
<evidence type="ECO:0000256" key="1">
    <source>
        <dbReference type="SAM" id="MobiDB-lite"/>
    </source>
</evidence>
<keyword evidence="4" id="KW-1185">Reference proteome</keyword>
<protein>
    <recommendedName>
        <fullName evidence="2">Leucine rich repeat variant domain-containing protein</fullName>
    </recommendedName>
</protein>
<feature type="domain" description="Leucine rich repeat variant" evidence="2">
    <location>
        <begin position="6"/>
        <end position="63"/>
    </location>
</feature>
<dbReference type="AlphaFoldDB" id="A0A3P1V965"/>
<name>A0A3P1V965_9ACTO</name>
<dbReference type="RefSeq" id="WP_124932666.1">
    <property type="nucleotide sequence ID" value="NZ_JAGFOU010000008.1"/>
</dbReference>
<gene>
    <name evidence="3" type="ORF">EII10_01155</name>
</gene>
<evidence type="ECO:0000313" key="3">
    <source>
        <dbReference type="EMBL" id="RRD30754.1"/>
    </source>
</evidence>
<dbReference type="EMBL" id="RQZC01000001">
    <property type="protein sequence ID" value="RRD30754.1"/>
    <property type="molecule type" value="Genomic_DNA"/>
</dbReference>
<evidence type="ECO:0000259" key="2">
    <source>
        <dbReference type="Pfam" id="PF25591"/>
    </source>
</evidence>
<organism evidence="3 4">
    <name type="scientific">Actinomyces bowdenii</name>
    <dbReference type="NCBI Taxonomy" id="131109"/>
    <lineage>
        <taxon>Bacteria</taxon>
        <taxon>Bacillati</taxon>
        <taxon>Actinomycetota</taxon>
        <taxon>Actinomycetes</taxon>
        <taxon>Actinomycetales</taxon>
        <taxon>Actinomycetaceae</taxon>
        <taxon>Actinomyces</taxon>
    </lineage>
</organism>
<dbReference type="OrthoDB" id="5179995at2"/>
<dbReference type="Pfam" id="PF25591">
    <property type="entry name" value="LRV_2"/>
    <property type="match status" value="1"/>
</dbReference>
<reference evidence="3 4" key="1">
    <citation type="submission" date="2018-11" db="EMBL/GenBank/DDBJ databases">
        <title>Genomes From Bacteria Associated with the Canine Oral Cavity: a Test Case for Automated Genome-Based Taxonomic Assignment.</title>
        <authorList>
            <person name="Coil D.A."/>
            <person name="Jospin G."/>
            <person name="Darling A.E."/>
            <person name="Wallis C."/>
            <person name="Davis I.J."/>
            <person name="Harris S."/>
            <person name="Eisen J.A."/>
            <person name="Holcombe L.J."/>
            <person name="O'Flynn C."/>
        </authorList>
    </citation>
    <scope>NUCLEOTIDE SEQUENCE [LARGE SCALE GENOMIC DNA]</scope>
    <source>
        <strain evidence="3 4">OH5050</strain>
    </source>
</reference>
<dbReference type="Proteomes" id="UP000271272">
    <property type="component" value="Unassembled WGS sequence"/>
</dbReference>
<sequence length="282" mass="29300">MSEIPEAAEARNPGTPPERLGDLADAFPELHRLIVVNPACPPDLRSWILEEVKDPMARRAWQAHQKAQAGEATTTQMPAVGSAPTAPMPALGRQGAPPAGVPRAGAPYAAQAAPRRRSSGCLVASVLTAGVLVLAGSCTAYVASQLSGGSGGSSASSSQEAQADPAPVDAISADLIQSPSLNISCEIGTDSVSCSIAERYYAENGQEDCDASLFSLTTTESTALACGEEFIGVEGQQVHTLEYGTSAANDTYACSSEETGMTCWNQWTGHGFTLNRTSYETF</sequence>
<dbReference type="InterPro" id="IPR057893">
    <property type="entry name" value="LRV_2"/>
</dbReference>
<proteinExistence type="predicted"/>
<accession>A0A3P1V965</accession>